<reference evidence="3 4" key="1">
    <citation type="submission" date="2016-03" db="EMBL/GenBank/DDBJ databases">
        <title>Comparative genomics of the ectomycorrhizal sister species Rhizopogon vinicolor and Rhizopogon vesiculosus (Basidiomycota: Boletales) reveals a divergence of the mating type B locus.</title>
        <authorList>
            <person name="Mujic A.B."/>
            <person name="Kuo A."/>
            <person name="Tritt A."/>
            <person name="Lipzen A."/>
            <person name="Chen C."/>
            <person name="Johnson J."/>
            <person name="Sharma A."/>
            <person name="Barry K."/>
            <person name="Grigoriev I.V."/>
            <person name="Spatafora J.W."/>
        </authorList>
    </citation>
    <scope>NUCLEOTIDE SEQUENCE [LARGE SCALE GENOMIC DNA]</scope>
    <source>
        <strain evidence="3 4">AM-OR11-056</strain>
    </source>
</reference>
<comment type="caution">
    <text evidence="3">The sequence shown here is derived from an EMBL/GenBank/DDBJ whole genome shotgun (WGS) entry which is preliminary data.</text>
</comment>
<organism evidence="3 4">
    <name type="scientific">Rhizopogon vesiculosus</name>
    <dbReference type="NCBI Taxonomy" id="180088"/>
    <lineage>
        <taxon>Eukaryota</taxon>
        <taxon>Fungi</taxon>
        <taxon>Dikarya</taxon>
        <taxon>Basidiomycota</taxon>
        <taxon>Agaricomycotina</taxon>
        <taxon>Agaricomycetes</taxon>
        <taxon>Agaricomycetidae</taxon>
        <taxon>Boletales</taxon>
        <taxon>Suillineae</taxon>
        <taxon>Rhizopogonaceae</taxon>
        <taxon>Rhizopogon</taxon>
    </lineage>
</organism>
<accession>A0A1J8R2N7</accession>
<keyword evidence="2" id="KW-0732">Signal</keyword>
<gene>
    <name evidence="3" type="ORF">AZE42_10871</name>
</gene>
<keyword evidence="4" id="KW-1185">Reference proteome</keyword>
<proteinExistence type="predicted"/>
<feature type="chain" id="PRO_5013244543" evidence="2">
    <location>
        <begin position="20"/>
        <end position="115"/>
    </location>
</feature>
<sequence>MMYPSLLCTLSILLTSCAARAVVRAPGYAPDMAVRAADVPFPVARALWETTGRREVSLNEARAVNKREDAAVVGALFEKLVHEEIAPKRSVKREEESTSKGSLFKNTIHEKISDS</sequence>
<protein>
    <submittedName>
        <fullName evidence="3">Uncharacterized protein</fullName>
    </submittedName>
</protein>
<name>A0A1J8R2N7_9AGAM</name>
<dbReference type="AlphaFoldDB" id="A0A1J8R2N7"/>
<evidence type="ECO:0000313" key="3">
    <source>
        <dbReference type="EMBL" id="OJA16042.1"/>
    </source>
</evidence>
<feature type="region of interest" description="Disordered" evidence="1">
    <location>
        <begin position="88"/>
        <end position="115"/>
    </location>
</feature>
<evidence type="ECO:0000256" key="1">
    <source>
        <dbReference type="SAM" id="MobiDB-lite"/>
    </source>
</evidence>
<evidence type="ECO:0000256" key="2">
    <source>
        <dbReference type="SAM" id="SignalP"/>
    </source>
</evidence>
<dbReference type="Proteomes" id="UP000183567">
    <property type="component" value="Unassembled WGS sequence"/>
</dbReference>
<feature type="signal peptide" evidence="2">
    <location>
        <begin position="1"/>
        <end position="19"/>
    </location>
</feature>
<dbReference type="EMBL" id="LVVM01002725">
    <property type="protein sequence ID" value="OJA16042.1"/>
    <property type="molecule type" value="Genomic_DNA"/>
</dbReference>
<dbReference type="OrthoDB" id="10338552at2759"/>
<feature type="compositionally biased region" description="Basic and acidic residues" evidence="1">
    <location>
        <begin position="88"/>
        <end position="98"/>
    </location>
</feature>
<evidence type="ECO:0000313" key="4">
    <source>
        <dbReference type="Proteomes" id="UP000183567"/>
    </source>
</evidence>